<dbReference type="GO" id="GO:0008360">
    <property type="term" value="P:regulation of cell shape"/>
    <property type="evidence" value="ECO:0007669"/>
    <property type="project" value="UniProtKB-UniRule"/>
</dbReference>
<dbReference type="GO" id="GO:0005886">
    <property type="term" value="C:plasma membrane"/>
    <property type="evidence" value="ECO:0007669"/>
    <property type="project" value="UniProtKB-SubCell"/>
</dbReference>
<evidence type="ECO:0000313" key="10">
    <source>
        <dbReference type="EMBL" id="SHF04192.1"/>
    </source>
</evidence>
<dbReference type="EMBL" id="FQVG01000030">
    <property type="protein sequence ID" value="SHF04192.1"/>
    <property type="molecule type" value="Genomic_DNA"/>
</dbReference>
<keyword evidence="7 8" id="KW-0472">Membrane</keyword>
<feature type="transmembrane region" description="Helical" evidence="8">
    <location>
        <begin position="221"/>
        <end position="241"/>
    </location>
</feature>
<dbReference type="InterPro" id="IPR051050">
    <property type="entry name" value="Lipid_II_flippase_MurJ/MviN"/>
</dbReference>
<dbReference type="PRINTS" id="PR01806">
    <property type="entry name" value="VIRFACTRMVIN"/>
</dbReference>
<evidence type="ECO:0000313" key="11">
    <source>
        <dbReference type="Proteomes" id="UP000184423"/>
    </source>
</evidence>
<keyword evidence="11" id="KW-1185">Reference proteome</keyword>
<dbReference type="PIRSF" id="PIRSF002869">
    <property type="entry name" value="MviN"/>
    <property type="match status" value="1"/>
</dbReference>
<sequence length="505" mass="55543">MKKTAFLLMILTVLAKVLGFLREVCLSYFIGANNVSDAYLVAITIPTVIFSFIGIALNTGFIPMYSDIKRNKGTDEANLFTNNLINFLLLISTIIVIISFTFTEPIVKIFASGFVGETLKLAITFTRISIFAVYFTGTVFVLAAYLQVNNNFAIPALLGIPSSIAVIISIVLAAKINNIFLGIGIIISYLVQLLFLLPYVKKCGYKFSKNLNLKDEHLKSMFLVTLPAILGASVGQISVLVDRTIASAVVEGGISALNYANKLNLFVINIVVTSISTVIYPILSLKVSENDINGLKSSISESINLMTLLIIPATVGAMVFSKPIVKMLFGRGAFDEKALIMTSQALLFYSIGMIAYGQRDILTRVFYSMKDTKTPTVNAVIAIILNIILDFILSKYMGISGIAFATSISMLFCTFLLFISIRKKIGKIGLRDMLLTFVKILIASLVMGIVSKICFEFLKGYLTNNKALIISIFIAIIIYGLVIIFLRIPEVDEIIIKIKKKFIKK</sequence>
<feature type="transmembrane region" description="Helical" evidence="8">
    <location>
        <begin position="122"/>
        <end position="145"/>
    </location>
</feature>
<dbReference type="GO" id="GO:0071555">
    <property type="term" value="P:cell wall organization"/>
    <property type="evidence" value="ECO:0007669"/>
    <property type="project" value="UniProtKB-UniRule"/>
</dbReference>
<feature type="transmembrane region" description="Helical" evidence="8">
    <location>
        <begin position="152"/>
        <end position="173"/>
    </location>
</feature>
<keyword evidence="4 8" id="KW-0133">Cell shape</keyword>
<keyword evidence="8 9" id="KW-0961">Cell wall biogenesis/degradation</keyword>
<keyword evidence="3 8" id="KW-0812">Transmembrane</keyword>
<feature type="transmembrane region" description="Helical" evidence="8">
    <location>
        <begin position="303"/>
        <end position="325"/>
    </location>
</feature>
<gene>
    <name evidence="8" type="primary">murJ</name>
    <name evidence="10" type="ORF">SAMN02746091_01649</name>
</gene>
<dbReference type="InterPro" id="IPR004268">
    <property type="entry name" value="MurJ"/>
</dbReference>
<evidence type="ECO:0000256" key="6">
    <source>
        <dbReference type="ARBA" id="ARBA00022989"/>
    </source>
</evidence>
<dbReference type="AlphaFoldDB" id="A0A1M4YFB8"/>
<keyword evidence="2 8" id="KW-1003">Cell membrane</keyword>
<evidence type="ECO:0000256" key="7">
    <source>
        <dbReference type="ARBA" id="ARBA00023136"/>
    </source>
</evidence>
<comment type="function">
    <text evidence="8 9">Involved in peptidoglycan biosynthesis. Transports lipid-linked peptidoglycan precursors from the inner to the outer leaflet of the cytoplasmic membrane.</text>
</comment>
<keyword evidence="5 8" id="KW-0573">Peptidoglycan synthesis</keyword>
<dbReference type="GO" id="GO:0009252">
    <property type="term" value="P:peptidoglycan biosynthetic process"/>
    <property type="evidence" value="ECO:0007669"/>
    <property type="project" value="UniProtKB-UniRule"/>
</dbReference>
<dbReference type="CDD" id="cd13123">
    <property type="entry name" value="MATE_MurJ_like"/>
    <property type="match status" value="1"/>
</dbReference>
<dbReference type="PANTHER" id="PTHR47019:SF1">
    <property type="entry name" value="LIPID II FLIPPASE MURJ"/>
    <property type="match status" value="1"/>
</dbReference>
<protein>
    <recommendedName>
        <fullName evidence="8">Probable lipid II flippase MurJ</fullName>
    </recommendedName>
</protein>
<dbReference type="GO" id="GO:0034204">
    <property type="term" value="P:lipid translocation"/>
    <property type="evidence" value="ECO:0007669"/>
    <property type="project" value="TreeGrafter"/>
</dbReference>
<feature type="transmembrane region" description="Helical" evidence="8">
    <location>
        <begin position="179"/>
        <end position="200"/>
    </location>
</feature>
<accession>A0A1M4YFB8</accession>
<feature type="transmembrane region" description="Helical" evidence="8">
    <location>
        <begin position="376"/>
        <end position="393"/>
    </location>
</feature>
<feature type="transmembrane region" description="Helical" evidence="8">
    <location>
        <begin position="467"/>
        <end position="488"/>
    </location>
</feature>
<evidence type="ECO:0000256" key="1">
    <source>
        <dbReference type="ARBA" id="ARBA00004651"/>
    </source>
</evidence>
<keyword evidence="8 9" id="KW-0813">Transport</keyword>
<dbReference type="PANTHER" id="PTHR47019">
    <property type="entry name" value="LIPID II FLIPPASE MURJ"/>
    <property type="match status" value="1"/>
</dbReference>
<evidence type="ECO:0000256" key="2">
    <source>
        <dbReference type="ARBA" id="ARBA00022475"/>
    </source>
</evidence>
<dbReference type="Proteomes" id="UP000184423">
    <property type="component" value="Unassembled WGS sequence"/>
</dbReference>
<dbReference type="GO" id="GO:0015648">
    <property type="term" value="F:lipid-linked peptidoglycan transporter activity"/>
    <property type="evidence" value="ECO:0007669"/>
    <property type="project" value="UniProtKB-UniRule"/>
</dbReference>
<proteinExistence type="inferred from homology"/>
<dbReference type="NCBIfam" id="TIGR01695">
    <property type="entry name" value="murJ_mviN"/>
    <property type="match status" value="1"/>
</dbReference>
<feature type="transmembrane region" description="Helical" evidence="8">
    <location>
        <begin position="39"/>
        <end position="62"/>
    </location>
</feature>
<organism evidence="10 11">
    <name type="scientific">Caloramator proteoclasticus DSM 10124</name>
    <dbReference type="NCBI Taxonomy" id="1121262"/>
    <lineage>
        <taxon>Bacteria</taxon>
        <taxon>Bacillati</taxon>
        <taxon>Bacillota</taxon>
        <taxon>Clostridia</taxon>
        <taxon>Eubacteriales</taxon>
        <taxon>Clostridiaceae</taxon>
        <taxon>Caloramator</taxon>
    </lineage>
</organism>
<evidence type="ECO:0000256" key="9">
    <source>
        <dbReference type="PIRNR" id="PIRNR002869"/>
    </source>
</evidence>
<keyword evidence="6 8" id="KW-1133">Transmembrane helix</keyword>
<feature type="transmembrane region" description="Helical" evidence="8">
    <location>
        <begin position="83"/>
        <end position="102"/>
    </location>
</feature>
<dbReference type="UniPathway" id="UPA00219"/>
<feature type="transmembrane region" description="Helical" evidence="8">
    <location>
        <begin position="399"/>
        <end position="421"/>
    </location>
</feature>
<feature type="transmembrane region" description="Helical" evidence="8">
    <location>
        <begin position="433"/>
        <end position="455"/>
    </location>
</feature>
<dbReference type="Pfam" id="PF03023">
    <property type="entry name" value="MurJ"/>
    <property type="match status" value="1"/>
</dbReference>
<evidence type="ECO:0000256" key="5">
    <source>
        <dbReference type="ARBA" id="ARBA00022984"/>
    </source>
</evidence>
<feature type="transmembrane region" description="Helical" evidence="8">
    <location>
        <begin position="337"/>
        <end position="356"/>
    </location>
</feature>
<feature type="transmembrane region" description="Helical" evidence="8">
    <location>
        <begin position="263"/>
        <end position="283"/>
    </location>
</feature>
<comment type="pathway">
    <text evidence="8">Cell wall biogenesis; peptidoglycan biosynthesis.</text>
</comment>
<evidence type="ECO:0000256" key="8">
    <source>
        <dbReference type="HAMAP-Rule" id="MF_02078"/>
    </source>
</evidence>
<name>A0A1M4YFB8_9CLOT</name>
<dbReference type="HAMAP" id="MF_02078">
    <property type="entry name" value="MurJ_MviN"/>
    <property type="match status" value="1"/>
</dbReference>
<evidence type="ECO:0000256" key="3">
    <source>
        <dbReference type="ARBA" id="ARBA00022692"/>
    </source>
</evidence>
<comment type="similarity">
    <text evidence="8 9">Belongs to the MurJ/MviN family.</text>
</comment>
<dbReference type="RefSeq" id="WP_073248959.1">
    <property type="nucleotide sequence ID" value="NZ_FQVG01000030.1"/>
</dbReference>
<reference evidence="11" key="1">
    <citation type="submission" date="2016-11" db="EMBL/GenBank/DDBJ databases">
        <authorList>
            <person name="Varghese N."/>
            <person name="Submissions S."/>
        </authorList>
    </citation>
    <scope>NUCLEOTIDE SEQUENCE [LARGE SCALE GENOMIC DNA]</scope>
    <source>
        <strain evidence="11">DSM 10124</strain>
    </source>
</reference>
<evidence type="ECO:0000256" key="4">
    <source>
        <dbReference type="ARBA" id="ARBA00022960"/>
    </source>
</evidence>
<comment type="subcellular location">
    <subcellularLocation>
        <location evidence="1 8">Cell membrane</location>
        <topology evidence="1 8">Multi-pass membrane protein</topology>
    </subcellularLocation>
</comment>